<proteinExistence type="predicted"/>
<dbReference type="SMART" id="SM00317">
    <property type="entry name" value="SET"/>
    <property type="match status" value="1"/>
</dbReference>
<dbReference type="Pfam" id="PF00856">
    <property type="entry name" value="SET"/>
    <property type="match status" value="1"/>
</dbReference>
<evidence type="ECO:0000259" key="6">
    <source>
        <dbReference type="PROSITE" id="PS50865"/>
    </source>
</evidence>
<name>A0ABD1SS72_9LAMI</name>
<keyword evidence="2 4" id="KW-0863">Zinc-finger</keyword>
<gene>
    <name evidence="7" type="ORF">Adt_19158</name>
</gene>
<dbReference type="Proteomes" id="UP001604336">
    <property type="component" value="Unassembled WGS sequence"/>
</dbReference>
<sequence>MGWVVVAGDGLGVGLVAGVARDGEKWKAVRAREGEKWNAVRAEKGRCLFTTRDFSPGEVILSEHPYVSVTSKNKESPNSKCEWCFSSSNLKKCSACHVVWYCGSTCQKLDWKLHSVECQALAKVDKNRVKSITPSIRLMVKLYLRRKLQQQKIVPTTATDNYNLVESLVSHMPDLEEKQLVLYAQMANLVALILQWPESEINIKEIAENFSKLSCNAHSICDSELRPLGTGLYPAISIINHSCLPNSVLVFEGRLAVVRAVQHIPKGFEVSISYVETAGSSITRQKALKEQYFFSCTCSRCIKMGQFDDIEESAVLEGYRCKDRRCNGFLLRDPGDKGFICQHCGLLRNKEEIENIASEVKSMSEKASMALSSGNNTQASFAYKMVEKLQLELCHPFSINLMQTRETLLKIFMELQDWKEALMYCRLTIPIYLRVYPPFHPLVGLQYYTCGKLEWLLGETEEAVKSLTKALDVLRITHGTKTPFMMELLSKLEEARAEASYKRSSLNED</sequence>
<dbReference type="InterPro" id="IPR002893">
    <property type="entry name" value="Znf_MYND"/>
</dbReference>
<dbReference type="PROSITE" id="PS01360">
    <property type="entry name" value="ZF_MYND_1"/>
    <property type="match status" value="1"/>
</dbReference>
<reference evidence="8" key="1">
    <citation type="submission" date="2024-07" db="EMBL/GenBank/DDBJ databases">
        <title>Two chromosome-level genome assemblies of Korean endemic species Abeliophyllum distichum and Forsythia ovata (Oleaceae).</title>
        <authorList>
            <person name="Jang H."/>
        </authorList>
    </citation>
    <scope>NUCLEOTIDE SEQUENCE [LARGE SCALE GENOMIC DNA]</scope>
</reference>
<dbReference type="SUPFAM" id="SSF82199">
    <property type="entry name" value="SET domain"/>
    <property type="match status" value="1"/>
</dbReference>
<dbReference type="InterPro" id="IPR011990">
    <property type="entry name" value="TPR-like_helical_dom_sf"/>
</dbReference>
<dbReference type="PANTHER" id="PTHR12197:SF251">
    <property type="entry name" value="EG:BACR7C10.4 PROTEIN"/>
    <property type="match status" value="1"/>
</dbReference>
<evidence type="ECO:0000313" key="8">
    <source>
        <dbReference type="Proteomes" id="UP001604336"/>
    </source>
</evidence>
<keyword evidence="3" id="KW-0862">Zinc</keyword>
<dbReference type="Gene3D" id="6.10.140.2220">
    <property type="match status" value="1"/>
</dbReference>
<dbReference type="PROSITE" id="PS50865">
    <property type="entry name" value="ZF_MYND_2"/>
    <property type="match status" value="1"/>
</dbReference>
<evidence type="ECO:0000256" key="2">
    <source>
        <dbReference type="ARBA" id="ARBA00022771"/>
    </source>
</evidence>
<keyword evidence="8" id="KW-1185">Reference proteome</keyword>
<dbReference type="Gene3D" id="1.25.40.10">
    <property type="entry name" value="Tetratricopeptide repeat domain"/>
    <property type="match status" value="1"/>
</dbReference>
<dbReference type="InterPro" id="IPR046341">
    <property type="entry name" value="SET_dom_sf"/>
</dbReference>
<comment type="caution">
    <text evidence="7">The sequence shown here is derived from an EMBL/GenBank/DDBJ whole genome shotgun (WGS) entry which is preliminary data.</text>
</comment>
<dbReference type="InterPro" id="IPR050869">
    <property type="entry name" value="H3K4_H4K5_MeTrfase"/>
</dbReference>
<accession>A0ABD1SS72</accession>
<feature type="domain" description="MYND-type" evidence="6">
    <location>
        <begin position="81"/>
        <end position="118"/>
    </location>
</feature>
<dbReference type="InterPro" id="IPR001214">
    <property type="entry name" value="SET_dom"/>
</dbReference>
<protein>
    <submittedName>
        <fullName evidence="7">Histone-lysine N-methyltransferase ASHR1</fullName>
    </submittedName>
</protein>
<evidence type="ECO:0000313" key="7">
    <source>
        <dbReference type="EMBL" id="KAL2503537.1"/>
    </source>
</evidence>
<dbReference type="GO" id="GO:0008270">
    <property type="term" value="F:zinc ion binding"/>
    <property type="evidence" value="ECO:0007669"/>
    <property type="project" value="UniProtKB-KW"/>
</dbReference>
<evidence type="ECO:0000256" key="4">
    <source>
        <dbReference type="PROSITE-ProRule" id="PRU00134"/>
    </source>
</evidence>
<evidence type="ECO:0000256" key="3">
    <source>
        <dbReference type="ARBA" id="ARBA00022833"/>
    </source>
</evidence>
<dbReference type="AlphaFoldDB" id="A0ABD1SS72"/>
<feature type="domain" description="SET" evidence="5">
    <location>
        <begin position="24"/>
        <end position="275"/>
    </location>
</feature>
<dbReference type="Gene3D" id="1.10.220.160">
    <property type="match status" value="1"/>
</dbReference>
<dbReference type="Gene3D" id="2.170.270.10">
    <property type="entry name" value="SET domain"/>
    <property type="match status" value="1"/>
</dbReference>
<dbReference type="EMBL" id="JBFOLK010000006">
    <property type="protein sequence ID" value="KAL2503537.1"/>
    <property type="molecule type" value="Genomic_DNA"/>
</dbReference>
<evidence type="ECO:0000259" key="5">
    <source>
        <dbReference type="PROSITE" id="PS50280"/>
    </source>
</evidence>
<organism evidence="7 8">
    <name type="scientific">Abeliophyllum distichum</name>
    <dbReference type="NCBI Taxonomy" id="126358"/>
    <lineage>
        <taxon>Eukaryota</taxon>
        <taxon>Viridiplantae</taxon>
        <taxon>Streptophyta</taxon>
        <taxon>Embryophyta</taxon>
        <taxon>Tracheophyta</taxon>
        <taxon>Spermatophyta</taxon>
        <taxon>Magnoliopsida</taxon>
        <taxon>eudicotyledons</taxon>
        <taxon>Gunneridae</taxon>
        <taxon>Pentapetalae</taxon>
        <taxon>asterids</taxon>
        <taxon>lamiids</taxon>
        <taxon>Lamiales</taxon>
        <taxon>Oleaceae</taxon>
        <taxon>Forsythieae</taxon>
        <taxon>Abeliophyllum</taxon>
    </lineage>
</organism>
<dbReference type="SUPFAM" id="SSF48452">
    <property type="entry name" value="TPR-like"/>
    <property type="match status" value="1"/>
</dbReference>
<keyword evidence="1" id="KW-0479">Metal-binding</keyword>
<evidence type="ECO:0000256" key="1">
    <source>
        <dbReference type="ARBA" id="ARBA00022723"/>
    </source>
</evidence>
<dbReference type="Pfam" id="PF01753">
    <property type="entry name" value="zf-MYND"/>
    <property type="match status" value="1"/>
</dbReference>
<dbReference type="PROSITE" id="PS50280">
    <property type="entry name" value="SET"/>
    <property type="match status" value="1"/>
</dbReference>
<dbReference type="PANTHER" id="PTHR12197">
    <property type="entry name" value="HISTONE-LYSINE N-METHYLTRANSFERASE SMYD"/>
    <property type="match status" value="1"/>
</dbReference>